<comment type="caution">
    <text evidence="9">The sequence shown here is derived from an EMBL/GenBank/DDBJ whole genome shotgun (WGS) entry which is preliminary data.</text>
</comment>
<keyword evidence="2" id="KW-0004">4Fe-4S</keyword>
<keyword evidence="3" id="KW-0479">Metal-binding</keyword>
<dbReference type="InterPro" id="IPR017896">
    <property type="entry name" value="4Fe4S_Fe-S-bd"/>
</dbReference>
<evidence type="ECO:0000256" key="1">
    <source>
        <dbReference type="ARBA" id="ARBA00022448"/>
    </source>
</evidence>
<name>A0A645AC59_9ZZZZ</name>
<feature type="domain" description="4Fe-4S ferredoxin-type" evidence="8">
    <location>
        <begin position="10"/>
        <end position="39"/>
    </location>
</feature>
<keyword evidence="7" id="KW-0411">Iron-sulfur</keyword>
<protein>
    <submittedName>
        <fullName evidence="9">NAD(P)H-quinone oxidoreductase subunit I, chloroplastic</fullName>
        <ecNumber evidence="9">1.6.5.11</ecNumber>
    </submittedName>
</protein>
<dbReference type="SUPFAM" id="SSF54862">
    <property type="entry name" value="4Fe-4S ferredoxins"/>
    <property type="match status" value="1"/>
</dbReference>
<keyword evidence="4" id="KW-0677">Repeat</keyword>
<keyword evidence="9" id="KW-0560">Oxidoreductase</keyword>
<dbReference type="EMBL" id="VSSQ01012703">
    <property type="protein sequence ID" value="MPM49861.1"/>
    <property type="molecule type" value="Genomic_DNA"/>
</dbReference>
<dbReference type="PANTHER" id="PTHR43687:SF6">
    <property type="entry name" value="L-ASPARTATE SEMIALDEHYDE SULFURTRANSFERASE IRON-SULFUR SUBUNIT"/>
    <property type="match status" value="1"/>
</dbReference>
<evidence type="ECO:0000259" key="8">
    <source>
        <dbReference type="PROSITE" id="PS51379"/>
    </source>
</evidence>
<accession>A0A645AC59</accession>
<dbReference type="Gene3D" id="3.30.70.20">
    <property type="match status" value="2"/>
</dbReference>
<dbReference type="PROSITE" id="PS51379">
    <property type="entry name" value="4FE4S_FER_2"/>
    <property type="match status" value="2"/>
</dbReference>
<gene>
    <name evidence="9" type="primary">ndhI_76</name>
    <name evidence="9" type="ORF">SDC9_96594</name>
</gene>
<proteinExistence type="predicted"/>
<feature type="domain" description="4Fe-4S ferredoxin-type" evidence="8">
    <location>
        <begin position="40"/>
        <end position="69"/>
    </location>
</feature>
<dbReference type="PANTHER" id="PTHR43687">
    <property type="entry name" value="ADENYLYLSULFATE REDUCTASE, BETA SUBUNIT"/>
    <property type="match status" value="1"/>
</dbReference>
<sequence>MCTGVLILKKIALIDRPICVACGACMRVCPRNTIFVYKGMYADVNEELCVGCGMCQRTCPAGAIRIGVSKC</sequence>
<evidence type="ECO:0000256" key="7">
    <source>
        <dbReference type="ARBA" id="ARBA00023014"/>
    </source>
</evidence>
<dbReference type="AlphaFoldDB" id="A0A645AC59"/>
<keyword evidence="1" id="KW-0813">Transport</keyword>
<evidence type="ECO:0000256" key="6">
    <source>
        <dbReference type="ARBA" id="ARBA00023004"/>
    </source>
</evidence>
<dbReference type="InterPro" id="IPR017900">
    <property type="entry name" value="4Fe4S_Fe_S_CS"/>
</dbReference>
<dbReference type="PROSITE" id="PS00198">
    <property type="entry name" value="4FE4S_FER_1"/>
    <property type="match status" value="1"/>
</dbReference>
<evidence type="ECO:0000256" key="5">
    <source>
        <dbReference type="ARBA" id="ARBA00022982"/>
    </source>
</evidence>
<reference evidence="9" key="1">
    <citation type="submission" date="2019-08" db="EMBL/GenBank/DDBJ databases">
        <authorList>
            <person name="Kucharzyk K."/>
            <person name="Murdoch R.W."/>
            <person name="Higgins S."/>
            <person name="Loffler F."/>
        </authorList>
    </citation>
    <scope>NUCLEOTIDE SEQUENCE</scope>
</reference>
<organism evidence="9">
    <name type="scientific">bioreactor metagenome</name>
    <dbReference type="NCBI Taxonomy" id="1076179"/>
    <lineage>
        <taxon>unclassified sequences</taxon>
        <taxon>metagenomes</taxon>
        <taxon>ecological metagenomes</taxon>
    </lineage>
</organism>
<evidence type="ECO:0000256" key="3">
    <source>
        <dbReference type="ARBA" id="ARBA00022723"/>
    </source>
</evidence>
<keyword evidence="6" id="KW-0408">Iron</keyword>
<dbReference type="GO" id="GO:0046872">
    <property type="term" value="F:metal ion binding"/>
    <property type="evidence" value="ECO:0007669"/>
    <property type="project" value="UniProtKB-KW"/>
</dbReference>
<evidence type="ECO:0000256" key="2">
    <source>
        <dbReference type="ARBA" id="ARBA00022485"/>
    </source>
</evidence>
<dbReference type="InterPro" id="IPR050572">
    <property type="entry name" value="Fe-S_Ferredoxin"/>
</dbReference>
<evidence type="ECO:0000256" key="4">
    <source>
        <dbReference type="ARBA" id="ARBA00022737"/>
    </source>
</evidence>
<dbReference type="Pfam" id="PF14697">
    <property type="entry name" value="Fer4_21"/>
    <property type="match status" value="1"/>
</dbReference>
<dbReference type="GO" id="GO:0016491">
    <property type="term" value="F:oxidoreductase activity"/>
    <property type="evidence" value="ECO:0007669"/>
    <property type="project" value="UniProtKB-KW"/>
</dbReference>
<dbReference type="EC" id="1.6.5.11" evidence="9"/>
<dbReference type="GO" id="GO:0051539">
    <property type="term" value="F:4 iron, 4 sulfur cluster binding"/>
    <property type="evidence" value="ECO:0007669"/>
    <property type="project" value="UniProtKB-KW"/>
</dbReference>
<keyword evidence="5" id="KW-0249">Electron transport</keyword>
<evidence type="ECO:0000313" key="9">
    <source>
        <dbReference type="EMBL" id="MPM49861.1"/>
    </source>
</evidence>